<organism evidence="2 3">
    <name type="scientific">Aulographum hederae CBS 113979</name>
    <dbReference type="NCBI Taxonomy" id="1176131"/>
    <lineage>
        <taxon>Eukaryota</taxon>
        <taxon>Fungi</taxon>
        <taxon>Dikarya</taxon>
        <taxon>Ascomycota</taxon>
        <taxon>Pezizomycotina</taxon>
        <taxon>Dothideomycetes</taxon>
        <taxon>Pleosporomycetidae</taxon>
        <taxon>Aulographales</taxon>
        <taxon>Aulographaceae</taxon>
    </lineage>
</organism>
<name>A0A6G1HFP9_9PEZI</name>
<feature type="region of interest" description="Disordered" evidence="1">
    <location>
        <begin position="1"/>
        <end position="32"/>
    </location>
</feature>
<evidence type="ECO:0000256" key="1">
    <source>
        <dbReference type="SAM" id="MobiDB-lite"/>
    </source>
</evidence>
<dbReference type="AlphaFoldDB" id="A0A6G1HFP9"/>
<accession>A0A6G1HFP9</accession>
<evidence type="ECO:0000313" key="2">
    <source>
        <dbReference type="EMBL" id="KAF1991985.1"/>
    </source>
</evidence>
<feature type="compositionally biased region" description="Basic and acidic residues" evidence="1">
    <location>
        <begin position="9"/>
        <end position="32"/>
    </location>
</feature>
<evidence type="ECO:0000313" key="3">
    <source>
        <dbReference type="Proteomes" id="UP000800041"/>
    </source>
</evidence>
<keyword evidence="3" id="KW-1185">Reference proteome</keyword>
<sequence>MVRSKSANRKAEEPSPDRREGEEVERERMREEDCLKGSTVLNRRGRSAVLDGRDLSRVSEFPRL</sequence>
<proteinExistence type="predicted"/>
<gene>
    <name evidence="2" type="ORF">K402DRAFT_388551</name>
</gene>
<reference evidence="2" key="1">
    <citation type="journal article" date="2020" name="Stud. Mycol.">
        <title>101 Dothideomycetes genomes: a test case for predicting lifestyles and emergence of pathogens.</title>
        <authorList>
            <person name="Haridas S."/>
            <person name="Albert R."/>
            <person name="Binder M."/>
            <person name="Bloem J."/>
            <person name="Labutti K."/>
            <person name="Salamov A."/>
            <person name="Andreopoulos B."/>
            <person name="Baker S."/>
            <person name="Barry K."/>
            <person name="Bills G."/>
            <person name="Bluhm B."/>
            <person name="Cannon C."/>
            <person name="Castanera R."/>
            <person name="Culley D."/>
            <person name="Daum C."/>
            <person name="Ezra D."/>
            <person name="Gonzalez J."/>
            <person name="Henrissat B."/>
            <person name="Kuo A."/>
            <person name="Liang C."/>
            <person name="Lipzen A."/>
            <person name="Lutzoni F."/>
            <person name="Magnuson J."/>
            <person name="Mondo S."/>
            <person name="Nolan M."/>
            <person name="Ohm R."/>
            <person name="Pangilinan J."/>
            <person name="Park H.-J."/>
            <person name="Ramirez L."/>
            <person name="Alfaro M."/>
            <person name="Sun H."/>
            <person name="Tritt A."/>
            <person name="Yoshinaga Y."/>
            <person name="Zwiers L.-H."/>
            <person name="Turgeon B."/>
            <person name="Goodwin S."/>
            <person name="Spatafora J."/>
            <person name="Crous P."/>
            <person name="Grigoriev I."/>
        </authorList>
    </citation>
    <scope>NUCLEOTIDE SEQUENCE</scope>
    <source>
        <strain evidence="2">CBS 113979</strain>
    </source>
</reference>
<protein>
    <submittedName>
        <fullName evidence="2">Uncharacterized protein</fullName>
    </submittedName>
</protein>
<dbReference type="EMBL" id="ML977138">
    <property type="protein sequence ID" value="KAF1991985.1"/>
    <property type="molecule type" value="Genomic_DNA"/>
</dbReference>
<feature type="compositionally biased region" description="Basic and acidic residues" evidence="1">
    <location>
        <begin position="51"/>
        <end position="64"/>
    </location>
</feature>
<feature type="region of interest" description="Disordered" evidence="1">
    <location>
        <begin position="44"/>
        <end position="64"/>
    </location>
</feature>
<dbReference type="Proteomes" id="UP000800041">
    <property type="component" value="Unassembled WGS sequence"/>
</dbReference>